<protein>
    <submittedName>
        <fullName evidence="3">Type II toxin-antitoxin system RatA family toxin</fullName>
    </submittedName>
</protein>
<dbReference type="Pfam" id="PF03364">
    <property type="entry name" value="Polyketide_cyc"/>
    <property type="match status" value="1"/>
</dbReference>
<dbReference type="AlphaFoldDB" id="A0A4Q0MPL5"/>
<dbReference type="EMBL" id="RYFI01000002">
    <property type="protein sequence ID" value="RXF75099.1"/>
    <property type="molecule type" value="Genomic_DNA"/>
</dbReference>
<comment type="caution">
    <text evidence="3">The sequence shown here is derived from an EMBL/GenBank/DDBJ whole genome shotgun (WGS) entry which is preliminary data.</text>
</comment>
<dbReference type="Gene3D" id="3.30.530.20">
    <property type="match status" value="1"/>
</dbReference>
<proteinExistence type="inferred from homology"/>
<dbReference type="InterPro" id="IPR005031">
    <property type="entry name" value="COQ10_START"/>
</dbReference>
<name>A0A4Q0MPL5_9HYPH</name>
<dbReference type="OrthoDB" id="9804759at2"/>
<keyword evidence="4" id="KW-1185">Reference proteome</keyword>
<gene>
    <name evidence="3" type="ORF">EK403_03370</name>
</gene>
<evidence type="ECO:0000313" key="4">
    <source>
        <dbReference type="Proteomes" id="UP000289708"/>
    </source>
</evidence>
<dbReference type="SUPFAM" id="SSF55961">
    <property type="entry name" value="Bet v1-like"/>
    <property type="match status" value="1"/>
</dbReference>
<dbReference type="Proteomes" id="UP000289708">
    <property type="component" value="Unassembled WGS sequence"/>
</dbReference>
<dbReference type="GO" id="GO:0045333">
    <property type="term" value="P:cellular respiration"/>
    <property type="evidence" value="ECO:0007669"/>
    <property type="project" value="InterPro"/>
</dbReference>
<evidence type="ECO:0000313" key="3">
    <source>
        <dbReference type="EMBL" id="RXF75099.1"/>
    </source>
</evidence>
<evidence type="ECO:0000256" key="1">
    <source>
        <dbReference type="ARBA" id="ARBA00008918"/>
    </source>
</evidence>
<comment type="similarity">
    <text evidence="1">Belongs to the ribosome association toxin RatA family.</text>
</comment>
<organism evidence="3 4">
    <name type="scientific">Hansschlegelia zhihuaiae</name>
    <dbReference type="NCBI Taxonomy" id="405005"/>
    <lineage>
        <taxon>Bacteria</taxon>
        <taxon>Pseudomonadati</taxon>
        <taxon>Pseudomonadota</taxon>
        <taxon>Alphaproteobacteria</taxon>
        <taxon>Hyphomicrobiales</taxon>
        <taxon>Methylopilaceae</taxon>
        <taxon>Hansschlegelia</taxon>
    </lineage>
</organism>
<feature type="domain" description="Coenzyme Q-binding protein COQ10 START" evidence="2">
    <location>
        <begin position="10"/>
        <end position="140"/>
    </location>
</feature>
<reference evidence="3 4" key="1">
    <citation type="submission" date="2018-12" db="EMBL/GenBank/DDBJ databases">
        <title>bacterium Hansschlegelia zhihuaiae S113.</title>
        <authorList>
            <person name="He J."/>
        </authorList>
    </citation>
    <scope>NUCLEOTIDE SEQUENCE [LARGE SCALE GENOMIC DNA]</scope>
    <source>
        <strain evidence="3 4">S 113</strain>
    </source>
</reference>
<dbReference type="PANTHER" id="PTHR12901:SF10">
    <property type="entry name" value="COENZYME Q-BINDING PROTEIN COQ10, MITOCHONDRIAL"/>
    <property type="match status" value="1"/>
</dbReference>
<dbReference type="GO" id="GO:0048039">
    <property type="term" value="F:ubiquinone binding"/>
    <property type="evidence" value="ECO:0007669"/>
    <property type="project" value="InterPro"/>
</dbReference>
<sequence>MPAFRTTRRVPHSAAEMFDLVADVEKYPLFLPLCEALRIRKREEGVARPVLIADMTIAYKIVRETFTSRVTLDRDANKILVEYLDGPFSHLENRWTFRDRESGGSDVEFFIEWELKSRTLAMLVGSVFDRVFRRYAEAFEQRADRVYGDKPALA</sequence>
<dbReference type="InterPro" id="IPR044996">
    <property type="entry name" value="COQ10-like"/>
</dbReference>
<evidence type="ECO:0000259" key="2">
    <source>
        <dbReference type="Pfam" id="PF03364"/>
    </source>
</evidence>
<dbReference type="InterPro" id="IPR023393">
    <property type="entry name" value="START-like_dom_sf"/>
</dbReference>
<dbReference type="PANTHER" id="PTHR12901">
    <property type="entry name" value="SPERM PROTEIN HOMOLOG"/>
    <property type="match status" value="1"/>
</dbReference>
<dbReference type="CDD" id="cd07813">
    <property type="entry name" value="COQ10p_like"/>
    <property type="match status" value="1"/>
</dbReference>
<dbReference type="RefSeq" id="WP_128776089.1">
    <property type="nucleotide sequence ID" value="NZ_RYFI01000002.1"/>
</dbReference>
<accession>A0A4Q0MPL5</accession>